<dbReference type="PANTHER" id="PTHR35569">
    <property type="entry name" value="CYANAMIDE HYDRATASE DDI2-RELATED"/>
    <property type="match status" value="1"/>
</dbReference>
<accession>A0AAD7BLW1</accession>
<comment type="caution">
    <text evidence="1">The sequence shown here is derived from an EMBL/GenBank/DDBJ whole genome shotgun (WGS) entry which is preliminary data.</text>
</comment>
<dbReference type="SUPFAM" id="SSF109604">
    <property type="entry name" value="HD-domain/PDEase-like"/>
    <property type="match status" value="1"/>
</dbReference>
<evidence type="ECO:0000313" key="1">
    <source>
        <dbReference type="EMBL" id="KAJ7624882.1"/>
    </source>
</evidence>
<dbReference type="AlphaFoldDB" id="A0AAD7BLW1"/>
<dbReference type="EMBL" id="JARKIF010000013">
    <property type="protein sequence ID" value="KAJ7624882.1"/>
    <property type="molecule type" value="Genomic_DNA"/>
</dbReference>
<protein>
    <recommendedName>
        <fullName evidence="3">HD domain-containing protein</fullName>
    </recommendedName>
</protein>
<gene>
    <name evidence="1" type="ORF">FB45DRAFT_869743</name>
</gene>
<keyword evidence="2" id="KW-1185">Reference proteome</keyword>
<proteinExistence type="predicted"/>
<name>A0AAD7BLW1_9AGAR</name>
<dbReference type="Proteomes" id="UP001221142">
    <property type="component" value="Unassembled WGS sequence"/>
</dbReference>
<reference evidence="1" key="1">
    <citation type="submission" date="2023-03" db="EMBL/GenBank/DDBJ databases">
        <title>Massive genome expansion in bonnet fungi (Mycena s.s.) driven by repeated elements and novel gene families across ecological guilds.</title>
        <authorList>
            <consortium name="Lawrence Berkeley National Laboratory"/>
            <person name="Harder C.B."/>
            <person name="Miyauchi S."/>
            <person name="Viragh M."/>
            <person name="Kuo A."/>
            <person name="Thoen E."/>
            <person name="Andreopoulos B."/>
            <person name="Lu D."/>
            <person name="Skrede I."/>
            <person name="Drula E."/>
            <person name="Henrissat B."/>
            <person name="Morin E."/>
            <person name="Kohler A."/>
            <person name="Barry K."/>
            <person name="LaButti K."/>
            <person name="Morin E."/>
            <person name="Salamov A."/>
            <person name="Lipzen A."/>
            <person name="Mereny Z."/>
            <person name="Hegedus B."/>
            <person name="Baldrian P."/>
            <person name="Stursova M."/>
            <person name="Weitz H."/>
            <person name="Taylor A."/>
            <person name="Grigoriev I.V."/>
            <person name="Nagy L.G."/>
            <person name="Martin F."/>
            <person name="Kauserud H."/>
        </authorList>
    </citation>
    <scope>NUCLEOTIDE SEQUENCE</scope>
    <source>
        <strain evidence="1">9284</strain>
    </source>
</reference>
<sequence length="257" mass="28289">MAFPQTFDAYLPSNFQEFLALAKFKPEYISLEALHAVPLDPAHTASFEYAKKITPHEGFIHSVRCYYFSLAILANGFPSGTAGVPQITFTELVRRVYHTCILHDLGWTTTAEGRAHPAHTMSFELHGGIMAYEHLKAPELELDAHQLGDIVQSIMLHTSQWNEGTVSSTKQLISLSALLDVLGLQAFGPGVLGSMIHPKTIREIEKEYPRGKLGADARQALESNAKEAPDCLIGHFPGGLEAFVKVIRDEPIVPADE</sequence>
<dbReference type="PANTHER" id="PTHR35569:SF1">
    <property type="entry name" value="CYANAMIDE HYDRATASE DDI2-RELATED"/>
    <property type="match status" value="1"/>
</dbReference>
<evidence type="ECO:0000313" key="2">
    <source>
        <dbReference type="Proteomes" id="UP001221142"/>
    </source>
</evidence>
<evidence type="ECO:0008006" key="3">
    <source>
        <dbReference type="Google" id="ProtNLM"/>
    </source>
</evidence>
<organism evidence="1 2">
    <name type="scientific">Roridomyces roridus</name>
    <dbReference type="NCBI Taxonomy" id="1738132"/>
    <lineage>
        <taxon>Eukaryota</taxon>
        <taxon>Fungi</taxon>
        <taxon>Dikarya</taxon>
        <taxon>Basidiomycota</taxon>
        <taxon>Agaricomycotina</taxon>
        <taxon>Agaricomycetes</taxon>
        <taxon>Agaricomycetidae</taxon>
        <taxon>Agaricales</taxon>
        <taxon>Marasmiineae</taxon>
        <taxon>Mycenaceae</taxon>
        <taxon>Roridomyces</taxon>
    </lineage>
</organism>